<gene>
    <name evidence="1" type="ORF">SAMN05444370_101139</name>
</gene>
<organism evidence="1 2">
    <name type="scientific">Rubrimonas cliftonensis</name>
    <dbReference type="NCBI Taxonomy" id="89524"/>
    <lineage>
        <taxon>Bacteria</taxon>
        <taxon>Pseudomonadati</taxon>
        <taxon>Pseudomonadota</taxon>
        <taxon>Alphaproteobacteria</taxon>
        <taxon>Rhodobacterales</taxon>
        <taxon>Paracoccaceae</taxon>
        <taxon>Rubrimonas</taxon>
    </lineage>
</organism>
<dbReference type="AlphaFoldDB" id="A0A1H3VIT5"/>
<reference evidence="1 2" key="1">
    <citation type="submission" date="2016-10" db="EMBL/GenBank/DDBJ databases">
        <authorList>
            <person name="de Groot N.N."/>
        </authorList>
    </citation>
    <scope>NUCLEOTIDE SEQUENCE [LARGE SCALE GENOMIC DNA]</scope>
    <source>
        <strain evidence="1 2">DSM 15345</strain>
    </source>
</reference>
<accession>A0A1H3VIT5</accession>
<proteinExistence type="predicted"/>
<protein>
    <submittedName>
        <fullName evidence="1">NitT/TauT family transport system ATP-binding protein/sulfonate transport system ATP-binding protein</fullName>
    </submittedName>
</protein>
<dbReference type="Proteomes" id="UP000198703">
    <property type="component" value="Unassembled WGS sequence"/>
</dbReference>
<dbReference type="GO" id="GO:0005524">
    <property type="term" value="F:ATP binding"/>
    <property type="evidence" value="ECO:0007669"/>
    <property type="project" value="UniProtKB-KW"/>
</dbReference>
<keyword evidence="1" id="KW-0067">ATP-binding</keyword>
<keyword evidence="2" id="KW-1185">Reference proteome</keyword>
<keyword evidence="1" id="KW-0547">Nucleotide-binding</keyword>
<dbReference type="RefSeq" id="WP_217632066.1">
    <property type="nucleotide sequence ID" value="NZ_FNQM01000001.1"/>
</dbReference>
<dbReference type="SUPFAM" id="SSF52540">
    <property type="entry name" value="P-loop containing nucleoside triphosphate hydrolases"/>
    <property type="match status" value="1"/>
</dbReference>
<evidence type="ECO:0000313" key="2">
    <source>
        <dbReference type="Proteomes" id="UP000198703"/>
    </source>
</evidence>
<dbReference type="InterPro" id="IPR027417">
    <property type="entry name" value="P-loop_NTPase"/>
</dbReference>
<evidence type="ECO:0000313" key="1">
    <source>
        <dbReference type="EMBL" id="SDZ74713.1"/>
    </source>
</evidence>
<name>A0A1H3VIT5_9RHOB</name>
<sequence length="83" mass="8987">MRQSVEGSTIILVAHDVDEAAFLADRIVVFMRRPARILAEVGFRARLGAEGTLELRGGTDFFALRNELLALVRSTADAEEGGA</sequence>
<dbReference type="EMBL" id="FNQM01000001">
    <property type="protein sequence ID" value="SDZ74713.1"/>
    <property type="molecule type" value="Genomic_DNA"/>
</dbReference>
<dbReference type="STRING" id="89524.SAMN05444370_101139"/>